<protein>
    <submittedName>
        <fullName evidence="1">Uncharacterized protein</fullName>
    </submittedName>
</protein>
<evidence type="ECO:0000313" key="1">
    <source>
        <dbReference type="EMBL" id="SFE10108.1"/>
    </source>
</evidence>
<keyword evidence="2" id="KW-1185">Reference proteome</keyword>
<reference evidence="2" key="1">
    <citation type="submission" date="2016-10" db="EMBL/GenBank/DDBJ databases">
        <authorList>
            <person name="Varghese N."/>
            <person name="Submissions S."/>
        </authorList>
    </citation>
    <scope>NUCLEOTIDE SEQUENCE [LARGE SCALE GENOMIC DNA]</scope>
    <source>
        <strain evidence="2">UNC178MFTsu3.1</strain>
    </source>
</reference>
<accession>A0A1I1XTX7</accession>
<proteinExistence type="predicted"/>
<sequence>MNNHVFGEPWIIRHTNYFSDPSAGPDELLNDATEWLHYAYNAVKLLAELVDERGSVDAHRLPIMLEGIAAFIDMGTRCATQAHMRMQWDQVRGEAQRTPAAS</sequence>
<organism evidence="1 2">
    <name type="scientific">Dyella marensis</name>
    <dbReference type="NCBI Taxonomy" id="500610"/>
    <lineage>
        <taxon>Bacteria</taxon>
        <taxon>Pseudomonadati</taxon>
        <taxon>Pseudomonadota</taxon>
        <taxon>Gammaproteobacteria</taxon>
        <taxon>Lysobacterales</taxon>
        <taxon>Rhodanobacteraceae</taxon>
        <taxon>Dyella</taxon>
    </lineage>
</organism>
<name>A0A1I1XTX7_9GAMM</name>
<dbReference type="EMBL" id="FONH01000001">
    <property type="protein sequence ID" value="SFE10108.1"/>
    <property type="molecule type" value="Genomic_DNA"/>
</dbReference>
<dbReference type="AlphaFoldDB" id="A0A1I1XTX7"/>
<dbReference type="Proteomes" id="UP000199477">
    <property type="component" value="Unassembled WGS sequence"/>
</dbReference>
<evidence type="ECO:0000313" key="2">
    <source>
        <dbReference type="Proteomes" id="UP000199477"/>
    </source>
</evidence>
<dbReference type="RefSeq" id="WP_026634376.1">
    <property type="nucleotide sequence ID" value="NZ_FONH01000001.1"/>
</dbReference>
<gene>
    <name evidence="1" type="ORF">SAMN02799615_00358</name>
</gene>